<comment type="caution">
    <text evidence="1">The sequence shown here is derived from an EMBL/GenBank/DDBJ whole genome shotgun (WGS) entry which is preliminary data.</text>
</comment>
<name>A0ABP1J8W8_9EUKA</name>
<evidence type="ECO:0000313" key="1">
    <source>
        <dbReference type="EMBL" id="CAL6032642.1"/>
    </source>
</evidence>
<sequence>MNVKEQCQICPTIDIVFQRIMGTPENSDILIHFLNSILHLTLKRSITQVQFFCQDAIYVTANTELQEQLNIAIYMVNEDNEIKMQHDMVKMTKYYASNQLLYDISNSNEKDKIIIINILDFNHFNPQR</sequence>
<gene>
    <name evidence="1" type="ORF">HINF_LOCUS34584</name>
</gene>
<reference evidence="1 2" key="1">
    <citation type="submission" date="2024-07" db="EMBL/GenBank/DDBJ databases">
        <authorList>
            <person name="Akdeniz Z."/>
        </authorList>
    </citation>
    <scope>NUCLEOTIDE SEQUENCE [LARGE SCALE GENOMIC DNA]</scope>
</reference>
<dbReference type="Pfam" id="PF12784">
    <property type="entry name" value="PDDEXK_2"/>
    <property type="match status" value="1"/>
</dbReference>
<accession>A0ABP1J8W8</accession>
<organism evidence="1 2">
    <name type="scientific">Hexamita inflata</name>
    <dbReference type="NCBI Taxonomy" id="28002"/>
    <lineage>
        <taxon>Eukaryota</taxon>
        <taxon>Metamonada</taxon>
        <taxon>Diplomonadida</taxon>
        <taxon>Hexamitidae</taxon>
        <taxon>Hexamitinae</taxon>
        <taxon>Hexamita</taxon>
    </lineage>
</organism>
<evidence type="ECO:0000313" key="2">
    <source>
        <dbReference type="Proteomes" id="UP001642409"/>
    </source>
</evidence>
<proteinExistence type="predicted"/>
<dbReference type="EMBL" id="CAXDID020000123">
    <property type="protein sequence ID" value="CAL6032642.1"/>
    <property type="molecule type" value="Genomic_DNA"/>
</dbReference>
<protein>
    <submittedName>
        <fullName evidence="1">Rpn_family recombination-promoting nuclease/putative transposase</fullName>
    </submittedName>
</protein>
<keyword evidence="2" id="KW-1185">Reference proteome</keyword>
<dbReference type="Proteomes" id="UP001642409">
    <property type="component" value="Unassembled WGS sequence"/>
</dbReference>